<dbReference type="Proteomes" id="UP000664369">
    <property type="component" value="Unassembled WGS sequence"/>
</dbReference>
<feature type="chain" id="PRO_5045245333" evidence="1">
    <location>
        <begin position="19"/>
        <end position="156"/>
    </location>
</feature>
<feature type="signal peptide" evidence="1">
    <location>
        <begin position="1"/>
        <end position="18"/>
    </location>
</feature>
<dbReference type="RefSeq" id="WP_208174906.1">
    <property type="nucleotide sequence ID" value="NZ_JAGETZ010000003.1"/>
</dbReference>
<sequence>MRRYALLFASVISSAAFGQTAHTPQFKEYPVSERYDGPQAAPQLTPGTTAWYFRTRIREAARQKPNFAGHYVLAVWGCGAECLSSAIIDVKTGRVYFNDSICCWFTPELPEKPDNFEPIAFKLTSRLVVFTGMLNEEGRNSPHYFKFEHGKLVAIP</sequence>
<name>A0ABS3QDG6_9BACT</name>
<comment type="caution">
    <text evidence="2">The sequence shown here is derived from an EMBL/GenBank/DDBJ whole genome shotgun (WGS) entry which is preliminary data.</text>
</comment>
<organism evidence="2 3">
    <name type="scientific">Hymenobacter negativus</name>
    <dbReference type="NCBI Taxonomy" id="2795026"/>
    <lineage>
        <taxon>Bacteria</taxon>
        <taxon>Pseudomonadati</taxon>
        <taxon>Bacteroidota</taxon>
        <taxon>Cytophagia</taxon>
        <taxon>Cytophagales</taxon>
        <taxon>Hymenobacteraceae</taxon>
        <taxon>Hymenobacter</taxon>
    </lineage>
</organism>
<evidence type="ECO:0000256" key="1">
    <source>
        <dbReference type="SAM" id="SignalP"/>
    </source>
</evidence>
<gene>
    <name evidence="2" type="ORF">J4E00_09525</name>
</gene>
<evidence type="ECO:0000313" key="2">
    <source>
        <dbReference type="EMBL" id="MBO2009289.1"/>
    </source>
</evidence>
<proteinExistence type="predicted"/>
<keyword evidence="3" id="KW-1185">Reference proteome</keyword>
<accession>A0ABS3QDG6</accession>
<evidence type="ECO:0000313" key="3">
    <source>
        <dbReference type="Proteomes" id="UP000664369"/>
    </source>
</evidence>
<protein>
    <submittedName>
        <fullName evidence="2">Uncharacterized protein</fullName>
    </submittedName>
</protein>
<dbReference type="EMBL" id="JAGETZ010000003">
    <property type="protein sequence ID" value="MBO2009289.1"/>
    <property type="molecule type" value="Genomic_DNA"/>
</dbReference>
<reference evidence="2 3" key="1">
    <citation type="submission" date="2021-03" db="EMBL/GenBank/DDBJ databases">
        <authorList>
            <person name="Kim M.K."/>
        </authorList>
    </citation>
    <scope>NUCLEOTIDE SEQUENCE [LARGE SCALE GENOMIC DNA]</scope>
    <source>
        <strain evidence="2 3">BT442</strain>
    </source>
</reference>
<keyword evidence="1" id="KW-0732">Signal</keyword>